<dbReference type="eggNOG" id="COG0583">
    <property type="taxonomic scope" value="Bacteria"/>
</dbReference>
<dbReference type="PROSITE" id="PS50931">
    <property type="entry name" value="HTH_LYSR"/>
    <property type="match status" value="1"/>
</dbReference>
<dbReference type="HOGENOM" id="CLU_039613_6_2_4"/>
<organism evidence="6 7">
    <name type="scientific">Burkholderia gladioli (strain BSR3)</name>
    <dbReference type="NCBI Taxonomy" id="999541"/>
    <lineage>
        <taxon>Bacteria</taxon>
        <taxon>Pseudomonadati</taxon>
        <taxon>Pseudomonadota</taxon>
        <taxon>Betaproteobacteria</taxon>
        <taxon>Burkholderiales</taxon>
        <taxon>Burkholderiaceae</taxon>
        <taxon>Burkholderia</taxon>
    </lineage>
</organism>
<dbReference type="STRING" id="999541.bgla_2g26340"/>
<evidence type="ECO:0000256" key="4">
    <source>
        <dbReference type="ARBA" id="ARBA00023163"/>
    </source>
</evidence>
<dbReference type="EMBL" id="CP002600">
    <property type="protein sequence ID" value="AEA65057.1"/>
    <property type="molecule type" value="Genomic_DNA"/>
</dbReference>
<evidence type="ECO:0000256" key="1">
    <source>
        <dbReference type="ARBA" id="ARBA00009437"/>
    </source>
</evidence>
<keyword evidence="4" id="KW-0804">Transcription</keyword>
<keyword evidence="7" id="KW-1185">Reference proteome</keyword>
<dbReference type="InterPro" id="IPR005119">
    <property type="entry name" value="LysR_subst-bd"/>
</dbReference>
<dbReference type="FunFam" id="1.10.10.10:FF:000001">
    <property type="entry name" value="LysR family transcriptional regulator"/>
    <property type="match status" value="1"/>
</dbReference>
<keyword evidence="3" id="KW-0238">DNA-binding</keyword>
<dbReference type="GO" id="GO:0005829">
    <property type="term" value="C:cytosol"/>
    <property type="evidence" value="ECO:0007669"/>
    <property type="project" value="TreeGrafter"/>
</dbReference>
<dbReference type="Pfam" id="PF00126">
    <property type="entry name" value="HTH_1"/>
    <property type="match status" value="1"/>
</dbReference>
<dbReference type="PRINTS" id="PR00039">
    <property type="entry name" value="HTHLYSR"/>
</dbReference>
<dbReference type="SUPFAM" id="SSF53850">
    <property type="entry name" value="Periplasmic binding protein-like II"/>
    <property type="match status" value="1"/>
</dbReference>
<dbReference type="GO" id="GO:0003700">
    <property type="term" value="F:DNA-binding transcription factor activity"/>
    <property type="evidence" value="ECO:0007669"/>
    <property type="project" value="InterPro"/>
</dbReference>
<dbReference type="PANTHER" id="PTHR30419">
    <property type="entry name" value="HTH-TYPE TRANSCRIPTIONAL REGULATOR YBHD"/>
    <property type="match status" value="1"/>
</dbReference>
<dbReference type="InterPro" id="IPR036390">
    <property type="entry name" value="WH_DNA-bd_sf"/>
</dbReference>
<comment type="similarity">
    <text evidence="1">Belongs to the LysR transcriptional regulatory family.</text>
</comment>
<accession>F2LPB4</accession>
<dbReference type="Gene3D" id="3.40.190.10">
    <property type="entry name" value="Periplasmic binding protein-like II"/>
    <property type="match status" value="2"/>
</dbReference>
<evidence type="ECO:0000259" key="5">
    <source>
        <dbReference type="PROSITE" id="PS50931"/>
    </source>
</evidence>
<evidence type="ECO:0000256" key="3">
    <source>
        <dbReference type="ARBA" id="ARBA00023125"/>
    </source>
</evidence>
<dbReference type="InterPro" id="IPR000847">
    <property type="entry name" value="LysR_HTH_N"/>
</dbReference>
<sequence>MNELHARLEGTPMTLAQLQALAAVVELGSLTAAADRLNRSQSAISHALTELEENTEVKLLARDRQPVILTAAGERLWPYVRNVVREAQTLRQQFSLSRGRLEGRLVVASLPSVSLAFVVPALEALKAMHPEVTAVLLEGTDSEVEGWIEDGTADLGVVAGDKTFPHNLPLLDEDFVAVAAPGAFPGRRSISPRQLSAQPFIYSKAGCGPLIADYFARHDAALQAAFNVVEMRTILSMAEAGMGVSIVPRITLSYTPFSGQVLELSPKLQRSVRLSWHAGGNAVGDEFLRLVGEQGDKAAKAIRARAKKTR</sequence>
<dbReference type="KEGG" id="bgd:bgla_2g26340"/>
<keyword evidence="2" id="KW-0805">Transcription regulation</keyword>
<feature type="domain" description="HTH lysR-type" evidence="5">
    <location>
        <begin position="13"/>
        <end position="70"/>
    </location>
</feature>
<protein>
    <submittedName>
        <fullName evidence="6">LysR family transcriptional regulator</fullName>
    </submittedName>
</protein>
<dbReference type="InterPro" id="IPR036388">
    <property type="entry name" value="WH-like_DNA-bd_sf"/>
</dbReference>
<evidence type="ECO:0000313" key="7">
    <source>
        <dbReference type="Proteomes" id="UP000008316"/>
    </source>
</evidence>
<dbReference type="SUPFAM" id="SSF46785">
    <property type="entry name" value="Winged helix' DNA-binding domain"/>
    <property type="match status" value="1"/>
</dbReference>
<evidence type="ECO:0000313" key="6">
    <source>
        <dbReference type="EMBL" id="AEA65057.1"/>
    </source>
</evidence>
<dbReference type="InterPro" id="IPR050950">
    <property type="entry name" value="HTH-type_LysR_regulators"/>
</dbReference>
<dbReference type="AlphaFoldDB" id="F2LPB4"/>
<dbReference type="Pfam" id="PF03466">
    <property type="entry name" value="LysR_substrate"/>
    <property type="match status" value="1"/>
</dbReference>
<reference evidence="6 7" key="1">
    <citation type="journal article" date="2011" name="J. Bacteriol.">
        <title>Complete genome sequence of Burkholderia gladioli BSR3.</title>
        <authorList>
            <person name="Seo Y.S."/>
            <person name="Lim J."/>
            <person name="Choi B.S."/>
            <person name="Kim H."/>
            <person name="Goo E."/>
            <person name="Lee B."/>
            <person name="Lim J.S."/>
            <person name="Choi I.Y."/>
            <person name="Moon J.S."/>
            <person name="Kim J."/>
            <person name="Hwang I."/>
        </authorList>
    </citation>
    <scope>NUCLEOTIDE SEQUENCE [LARGE SCALE GENOMIC DNA]</scope>
    <source>
        <strain evidence="6 7">BSR3</strain>
    </source>
</reference>
<proteinExistence type="inferred from homology"/>
<dbReference type="Gene3D" id="1.10.10.10">
    <property type="entry name" value="Winged helix-like DNA-binding domain superfamily/Winged helix DNA-binding domain"/>
    <property type="match status" value="1"/>
</dbReference>
<evidence type="ECO:0000256" key="2">
    <source>
        <dbReference type="ARBA" id="ARBA00023015"/>
    </source>
</evidence>
<dbReference type="CDD" id="cd05466">
    <property type="entry name" value="PBP2_LTTR_substrate"/>
    <property type="match status" value="1"/>
</dbReference>
<gene>
    <name evidence="6" type="ordered locus">bgla_2g26340</name>
</gene>
<dbReference type="Proteomes" id="UP000008316">
    <property type="component" value="Chromosome 2"/>
</dbReference>
<name>F2LPB4_BURGS</name>
<dbReference type="GO" id="GO:0003677">
    <property type="term" value="F:DNA binding"/>
    <property type="evidence" value="ECO:0007669"/>
    <property type="project" value="UniProtKB-KW"/>
</dbReference>